<dbReference type="Proteomes" id="UP000769528">
    <property type="component" value="Unassembled WGS sequence"/>
</dbReference>
<evidence type="ECO:0000313" key="1">
    <source>
        <dbReference type="EMBL" id="KAH3680208.1"/>
    </source>
</evidence>
<name>A0A9P8THX0_9ASCO</name>
<keyword evidence="2" id="KW-1185">Reference proteome</keyword>
<comment type="caution">
    <text evidence="1">The sequence shown here is derived from an EMBL/GenBank/DDBJ whole genome shotgun (WGS) entry which is preliminary data.</text>
</comment>
<reference evidence="1" key="1">
    <citation type="journal article" date="2021" name="Open Biol.">
        <title>Shared evolutionary footprints suggest mitochondrial oxidative damage underlies multiple complex I losses in fungi.</title>
        <authorList>
            <person name="Schikora-Tamarit M.A."/>
            <person name="Marcet-Houben M."/>
            <person name="Nosek J."/>
            <person name="Gabaldon T."/>
        </authorList>
    </citation>
    <scope>NUCLEOTIDE SEQUENCE</scope>
    <source>
        <strain evidence="1">CBS6341</strain>
    </source>
</reference>
<organism evidence="1 2">
    <name type="scientific">Wickerhamomyces mucosus</name>
    <dbReference type="NCBI Taxonomy" id="1378264"/>
    <lineage>
        <taxon>Eukaryota</taxon>
        <taxon>Fungi</taxon>
        <taxon>Dikarya</taxon>
        <taxon>Ascomycota</taxon>
        <taxon>Saccharomycotina</taxon>
        <taxon>Saccharomycetes</taxon>
        <taxon>Phaffomycetales</taxon>
        <taxon>Wickerhamomycetaceae</taxon>
        <taxon>Wickerhamomyces</taxon>
    </lineage>
</organism>
<dbReference type="AlphaFoldDB" id="A0A9P8THX0"/>
<accession>A0A9P8THX0</accession>
<protein>
    <submittedName>
        <fullName evidence="1">Uncharacterized protein</fullName>
    </submittedName>
</protein>
<sequence>MRNFDSLCLIICQDNNITFINNWNIDSYNHSPRKIEVDLKVELGPVVEYEIERFHQSYLGDRKIVFVQIVEYDVGKAVQLVVAWMVFGTHLLYHFDKIPVVTVENTGAFFESIDSFRFPVAVGIGTVVLGTLLRLKGPLR</sequence>
<evidence type="ECO:0000313" key="2">
    <source>
        <dbReference type="Proteomes" id="UP000769528"/>
    </source>
</evidence>
<gene>
    <name evidence="1" type="ORF">WICMUC_000473</name>
</gene>
<reference evidence="1" key="2">
    <citation type="submission" date="2021-01" db="EMBL/GenBank/DDBJ databases">
        <authorList>
            <person name="Schikora-Tamarit M.A."/>
        </authorList>
    </citation>
    <scope>NUCLEOTIDE SEQUENCE</scope>
    <source>
        <strain evidence="1">CBS6341</strain>
    </source>
</reference>
<dbReference type="EMBL" id="JAEUBF010000152">
    <property type="protein sequence ID" value="KAH3680208.1"/>
    <property type="molecule type" value="Genomic_DNA"/>
</dbReference>
<proteinExistence type="predicted"/>